<feature type="domain" description="DUF7719" evidence="3">
    <location>
        <begin position="144"/>
        <end position="211"/>
    </location>
</feature>
<feature type="region of interest" description="Disordered" evidence="1">
    <location>
        <begin position="1"/>
        <end position="39"/>
    </location>
</feature>
<reference evidence="4" key="1">
    <citation type="journal article" date="2020" name="Stud. Mycol.">
        <title>101 Dothideomycetes genomes: a test case for predicting lifestyles and emergence of pathogens.</title>
        <authorList>
            <person name="Haridas S."/>
            <person name="Albert R."/>
            <person name="Binder M."/>
            <person name="Bloem J."/>
            <person name="Labutti K."/>
            <person name="Salamov A."/>
            <person name="Andreopoulos B."/>
            <person name="Baker S."/>
            <person name="Barry K."/>
            <person name="Bills G."/>
            <person name="Bluhm B."/>
            <person name="Cannon C."/>
            <person name="Castanera R."/>
            <person name="Culley D."/>
            <person name="Daum C."/>
            <person name="Ezra D."/>
            <person name="Gonzalez J."/>
            <person name="Henrissat B."/>
            <person name="Kuo A."/>
            <person name="Liang C."/>
            <person name="Lipzen A."/>
            <person name="Lutzoni F."/>
            <person name="Magnuson J."/>
            <person name="Mondo S."/>
            <person name="Nolan M."/>
            <person name="Ohm R."/>
            <person name="Pangilinan J."/>
            <person name="Park H.-J."/>
            <person name="Ramirez L."/>
            <person name="Alfaro M."/>
            <person name="Sun H."/>
            <person name="Tritt A."/>
            <person name="Yoshinaga Y."/>
            <person name="Zwiers L.-H."/>
            <person name="Turgeon B."/>
            <person name="Goodwin S."/>
            <person name="Spatafora J."/>
            <person name="Crous P."/>
            <person name="Grigoriev I."/>
        </authorList>
    </citation>
    <scope>NUCLEOTIDE SEQUENCE</scope>
    <source>
        <strain evidence="4">CBS 262.69</strain>
    </source>
</reference>
<evidence type="ECO:0000259" key="3">
    <source>
        <dbReference type="Pfam" id="PF24841"/>
    </source>
</evidence>
<sequence length="213" mass="24131">MSTQPQNRKARRSPKPTSHLDQSTTVPMAQPDRSGPRGKTLYELAAERQAELQGGTPFQPEGRERDGDWEFMSDEPLGAGGEAVVYTILLGMLHFTLDVLVFHQYRQEVVWKEILLRTASMLPALFLLIWVLHTGWARRWAWVRQGVFFVVAVASGVYLVYAGNVFGYYAVMKRAPPVGTLWVWSVVEMDLTLAVVHLPVVAGYMWWNGFGMF</sequence>
<evidence type="ECO:0000256" key="1">
    <source>
        <dbReference type="SAM" id="MobiDB-lite"/>
    </source>
</evidence>
<gene>
    <name evidence="4" type="ORF">EJ06DRAFT_531912</name>
</gene>
<proteinExistence type="predicted"/>
<organism evidence="4 5">
    <name type="scientific">Trichodelitschia bisporula</name>
    <dbReference type="NCBI Taxonomy" id="703511"/>
    <lineage>
        <taxon>Eukaryota</taxon>
        <taxon>Fungi</taxon>
        <taxon>Dikarya</taxon>
        <taxon>Ascomycota</taxon>
        <taxon>Pezizomycotina</taxon>
        <taxon>Dothideomycetes</taxon>
        <taxon>Dothideomycetes incertae sedis</taxon>
        <taxon>Phaeotrichales</taxon>
        <taxon>Phaeotrichaceae</taxon>
        <taxon>Trichodelitschia</taxon>
    </lineage>
</organism>
<keyword evidence="2" id="KW-0472">Membrane</keyword>
<dbReference type="Proteomes" id="UP000799640">
    <property type="component" value="Unassembled WGS sequence"/>
</dbReference>
<evidence type="ECO:0000313" key="4">
    <source>
        <dbReference type="EMBL" id="KAF2398835.1"/>
    </source>
</evidence>
<evidence type="ECO:0000256" key="2">
    <source>
        <dbReference type="SAM" id="Phobius"/>
    </source>
</evidence>
<dbReference type="AlphaFoldDB" id="A0A6G1HSX0"/>
<feature type="transmembrane region" description="Helical" evidence="2">
    <location>
        <begin position="145"/>
        <end position="169"/>
    </location>
</feature>
<dbReference type="Pfam" id="PF24841">
    <property type="entry name" value="DUF7719"/>
    <property type="match status" value="1"/>
</dbReference>
<keyword evidence="2" id="KW-1133">Transmembrane helix</keyword>
<protein>
    <recommendedName>
        <fullName evidence="3">DUF7719 domain-containing protein</fullName>
    </recommendedName>
</protein>
<feature type="transmembrane region" description="Helical" evidence="2">
    <location>
        <begin position="181"/>
        <end position="207"/>
    </location>
</feature>
<dbReference type="PANTHER" id="PTHR37846">
    <property type="entry name" value="YALI0B21296P"/>
    <property type="match status" value="1"/>
</dbReference>
<dbReference type="OrthoDB" id="5597489at2759"/>
<keyword evidence="5" id="KW-1185">Reference proteome</keyword>
<feature type="compositionally biased region" description="Polar residues" evidence="1">
    <location>
        <begin position="15"/>
        <end position="27"/>
    </location>
</feature>
<accession>A0A6G1HSX0</accession>
<evidence type="ECO:0000313" key="5">
    <source>
        <dbReference type="Proteomes" id="UP000799640"/>
    </source>
</evidence>
<dbReference type="InterPro" id="IPR056136">
    <property type="entry name" value="DUF7719"/>
</dbReference>
<name>A0A6G1HSX0_9PEZI</name>
<feature type="transmembrane region" description="Helical" evidence="2">
    <location>
        <begin position="114"/>
        <end position="133"/>
    </location>
</feature>
<keyword evidence="2" id="KW-0812">Transmembrane</keyword>
<dbReference type="PANTHER" id="PTHR37846:SF1">
    <property type="entry name" value="DEACETYLASE-LIKE PROTEIN"/>
    <property type="match status" value="1"/>
</dbReference>
<dbReference type="EMBL" id="ML996699">
    <property type="protein sequence ID" value="KAF2398835.1"/>
    <property type="molecule type" value="Genomic_DNA"/>
</dbReference>